<evidence type="ECO:0000256" key="3">
    <source>
        <dbReference type="ARBA" id="ARBA00022692"/>
    </source>
</evidence>
<keyword evidence="4" id="KW-0552">Olfaction</keyword>
<keyword evidence="3 10" id="KW-0812">Transmembrane</keyword>
<organism evidence="12 13">
    <name type="scientific">Ibidorhyncha struthersii</name>
    <dbReference type="NCBI Taxonomy" id="425643"/>
    <lineage>
        <taxon>Eukaryota</taxon>
        <taxon>Metazoa</taxon>
        <taxon>Chordata</taxon>
        <taxon>Craniata</taxon>
        <taxon>Vertebrata</taxon>
        <taxon>Euteleostomi</taxon>
        <taxon>Archelosauria</taxon>
        <taxon>Archosauria</taxon>
        <taxon>Dinosauria</taxon>
        <taxon>Saurischia</taxon>
        <taxon>Theropoda</taxon>
        <taxon>Coelurosauria</taxon>
        <taxon>Aves</taxon>
        <taxon>Neognathae</taxon>
        <taxon>Neoaves</taxon>
        <taxon>Charadriiformes</taxon>
        <taxon>Charadriidae</taxon>
        <taxon>Ibidorhyncha</taxon>
    </lineage>
</organism>
<keyword evidence="8" id="KW-0675">Receptor</keyword>
<dbReference type="GO" id="GO:0004930">
    <property type="term" value="F:G protein-coupled receptor activity"/>
    <property type="evidence" value="ECO:0007669"/>
    <property type="project" value="UniProtKB-KW"/>
</dbReference>
<sequence length="191" mass="21334">AYDRYVAICKPLHYRTLLGNRACANMAAPAWGSVFLNAVLHAANTSSIPLCQSNAINQFCEIPQILKLSCLDSYLREVRLVMVGICLAFGCFIFSVVSYEQIFRAVMRISFEPGHHKAFSMCLPHVTVVSMFLSNGIFAHLKPLSISSPFLDLGVALLYSLVPPAVNTLICRMKNQELKVAIRKLISWMFF</sequence>
<dbReference type="Gene3D" id="1.20.1070.10">
    <property type="entry name" value="Rhodopsin 7-helix transmembrane proteins"/>
    <property type="match status" value="1"/>
</dbReference>
<evidence type="ECO:0000256" key="8">
    <source>
        <dbReference type="ARBA" id="ARBA00023170"/>
    </source>
</evidence>
<dbReference type="InterPro" id="IPR017452">
    <property type="entry name" value="GPCR_Rhodpsn_7TM"/>
</dbReference>
<gene>
    <name evidence="12" type="primary">Or14a16_0</name>
    <name evidence="12" type="ORF">IBISTR_R13189</name>
</gene>
<feature type="transmembrane region" description="Helical" evidence="10">
    <location>
        <begin position="118"/>
        <end position="138"/>
    </location>
</feature>
<dbReference type="PROSITE" id="PS50262">
    <property type="entry name" value="G_PROTEIN_RECEP_F1_2"/>
    <property type="match status" value="1"/>
</dbReference>
<dbReference type="Pfam" id="PF13853">
    <property type="entry name" value="7tm_4"/>
    <property type="match status" value="1"/>
</dbReference>
<feature type="non-terminal residue" evidence="12">
    <location>
        <position position="191"/>
    </location>
</feature>
<keyword evidence="6" id="KW-0297">G-protein coupled receptor</keyword>
<evidence type="ECO:0000256" key="6">
    <source>
        <dbReference type="ARBA" id="ARBA00023040"/>
    </source>
</evidence>
<evidence type="ECO:0000256" key="9">
    <source>
        <dbReference type="ARBA" id="ARBA00023224"/>
    </source>
</evidence>
<dbReference type="Proteomes" id="UP000587655">
    <property type="component" value="Unassembled WGS sequence"/>
</dbReference>
<keyword evidence="9" id="KW-0807">Transducer</keyword>
<feature type="non-terminal residue" evidence="12">
    <location>
        <position position="1"/>
    </location>
</feature>
<comment type="caution">
    <text evidence="12">The sequence shown here is derived from an EMBL/GenBank/DDBJ whole genome shotgun (WGS) entry which is preliminary data.</text>
</comment>
<protein>
    <submittedName>
        <fullName evidence="12">O14AG protein</fullName>
    </submittedName>
</protein>
<evidence type="ECO:0000256" key="10">
    <source>
        <dbReference type="SAM" id="Phobius"/>
    </source>
</evidence>
<dbReference type="SUPFAM" id="SSF81321">
    <property type="entry name" value="Family A G protein-coupled receptor-like"/>
    <property type="match status" value="1"/>
</dbReference>
<dbReference type="GO" id="GO:0004984">
    <property type="term" value="F:olfactory receptor activity"/>
    <property type="evidence" value="ECO:0007669"/>
    <property type="project" value="InterPro"/>
</dbReference>
<proteinExistence type="predicted"/>
<evidence type="ECO:0000256" key="2">
    <source>
        <dbReference type="ARBA" id="ARBA00022475"/>
    </source>
</evidence>
<reference evidence="12 13" key="1">
    <citation type="submission" date="2019-09" db="EMBL/GenBank/DDBJ databases">
        <title>Bird 10,000 Genomes (B10K) Project - Family phase.</title>
        <authorList>
            <person name="Zhang G."/>
        </authorList>
    </citation>
    <scope>NUCLEOTIDE SEQUENCE [LARGE SCALE GENOMIC DNA]</scope>
    <source>
        <strain evidence="12">B10K-DU-030-25</strain>
    </source>
</reference>
<evidence type="ECO:0000259" key="11">
    <source>
        <dbReference type="PROSITE" id="PS50262"/>
    </source>
</evidence>
<evidence type="ECO:0000256" key="1">
    <source>
        <dbReference type="ARBA" id="ARBA00004651"/>
    </source>
</evidence>
<feature type="transmembrane region" description="Helical" evidence="10">
    <location>
        <begin position="150"/>
        <end position="170"/>
    </location>
</feature>
<name>A0A7K7U7Q0_9CHAR</name>
<keyword evidence="2" id="KW-1003">Cell membrane</keyword>
<dbReference type="EMBL" id="VZSZ01006415">
    <property type="protein sequence ID" value="NXA24251.1"/>
    <property type="molecule type" value="Genomic_DNA"/>
</dbReference>
<keyword evidence="4" id="KW-0716">Sensory transduction</keyword>
<dbReference type="PANTHER" id="PTHR26452">
    <property type="entry name" value="OLFACTORY RECEPTOR"/>
    <property type="match status" value="1"/>
</dbReference>
<accession>A0A7K7U7Q0</accession>
<dbReference type="PRINTS" id="PR00245">
    <property type="entry name" value="OLFACTORYR"/>
</dbReference>
<dbReference type="InterPro" id="IPR000725">
    <property type="entry name" value="Olfact_rcpt"/>
</dbReference>
<evidence type="ECO:0000256" key="5">
    <source>
        <dbReference type="ARBA" id="ARBA00022989"/>
    </source>
</evidence>
<evidence type="ECO:0000256" key="4">
    <source>
        <dbReference type="ARBA" id="ARBA00022725"/>
    </source>
</evidence>
<feature type="domain" description="G-protein coupled receptors family 1 profile" evidence="11">
    <location>
        <begin position="1"/>
        <end position="171"/>
    </location>
</feature>
<dbReference type="GO" id="GO:0005886">
    <property type="term" value="C:plasma membrane"/>
    <property type="evidence" value="ECO:0007669"/>
    <property type="project" value="UniProtKB-SubCell"/>
</dbReference>
<dbReference type="InterPro" id="IPR050516">
    <property type="entry name" value="Olfactory_GPCR"/>
</dbReference>
<comment type="subcellular location">
    <subcellularLocation>
        <location evidence="1">Cell membrane</location>
        <topology evidence="1">Multi-pass membrane protein</topology>
    </subcellularLocation>
</comment>
<evidence type="ECO:0000256" key="7">
    <source>
        <dbReference type="ARBA" id="ARBA00023136"/>
    </source>
</evidence>
<evidence type="ECO:0000313" key="13">
    <source>
        <dbReference type="Proteomes" id="UP000587655"/>
    </source>
</evidence>
<evidence type="ECO:0000313" key="12">
    <source>
        <dbReference type="EMBL" id="NXA24251.1"/>
    </source>
</evidence>
<dbReference type="AlphaFoldDB" id="A0A7K7U7Q0"/>
<feature type="transmembrane region" description="Helical" evidence="10">
    <location>
        <begin position="78"/>
        <end position="97"/>
    </location>
</feature>
<keyword evidence="5 10" id="KW-1133">Transmembrane helix</keyword>
<keyword evidence="13" id="KW-1185">Reference proteome</keyword>
<keyword evidence="7 10" id="KW-0472">Membrane</keyword>